<organism evidence="1 2">
    <name type="scientific">Lactobacillus helveticus CIRM-BIA 953</name>
    <dbReference type="NCBI Taxonomy" id="1226335"/>
    <lineage>
        <taxon>Bacteria</taxon>
        <taxon>Bacillati</taxon>
        <taxon>Bacillota</taxon>
        <taxon>Bacilli</taxon>
        <taxon>Lactobacillales</taxon>
        <taxon>Lactobacillaceae</taxon>
        <taxon>Lactobacillus</taxon>
    </lineage>
</organism>
<reference evidence="1 2" key="1">
    <citation type="submission" date="2013-09" db="EMBL/GenBank/DDBJ databases">
        <title>Draft Genome Sequence of five Lactobacillus helveticus strains CIRM-BIA 101T, 103, 104, 951 and 953 isolated from milk product.</title>
        <authorList>
            <person name="Valence F."/>
            <person name="Chuat V."/>
            <person name="Ma L."/>
            <person name="Creno S."/>
            <person name="Falentin H."/>
            <person name="Lortal S."/>
            <person name="Bizet C."/>
            <person name="Clermont D."/>
            <person name="Loux V."/>
            <person name="Bouchier C."/>
            <person name="Cousin S."/>
        </authorList>
    </citation>
    <scope>NUCLEOTIDE SEQUENCE [LARGE SCALE GENOMIC DNA]</scope>
    <source>
        <strain evidence="1 2">CIRM-BIA 953</strain>
    </source>
</reference>
<dbReference type="Proteomes" id="UP000017243">
    <property type="component" value="Unassembled WGS sequence"/>
</dbReference>
<protein>
    <submittedName>
        <fullName evidence="1">Uncharacterized protein</fullName>
    </submittedName>
</protein>
<evidence type="ECO:0000313" key="2">
    <source>
        <dbReference type="Proteomes" id="UP000017243"/>
    </source>
</evidence>
<comment type="caution">
    <text evidence="1">The sequence shown here is derived from an EMBL/GenBank/DDBJ whole genome shotgun (WGS) entry which is preliminary data.</text>
</comment>
<dbReference type="EMBL" id="CBUH010000085">
    <property type="protein sequence ID" value="CDI42192.1"/>
    <property type="molecule type" value="Genomic_DNA"/>
</dbReference>
<sequence length="29" mass="3577">MVLKNQTFLRLLSPIYRQEQETILREELD</sequence>
<gene>
    <name evidence="1" type="ORF">LHCIRMBIA953_00925</name>
</gene>
<dbReference type="AlphaFoldDB" id="U4QCG9"/>
<name>U4QCG9_LACHE</name>
<accession>U4QCG9</accession>
<evidence type="ECO:0000313" key="1">
    <source>
        <dbReference type="EMBL" id="CDI42192.1"/>
    </source>
</evidence>
<proteinExistence type="predicted"/>